<sequence length="124" mass="13409">MRDRAGLEGLGTLRVTVEVIDSVERSFGIRWALMPADARRRFECARIFLVALGDEAQRAYLDIVDGQPSTSVRLPDTLAAGEYAIEVDAYGSASWGDGRLEARGRSDSFTVAGESSASSGPVRR</sequence>
<proteinExistence type="predicted"/>
<gene>
    <name evidence="1" type="ORF">HLB23_40025</name>
</gene>
<evidence type="ECO:0000313" key="1">
    <source>
        <dbReference type="EMBL" id="NNH75973.1"/>
    </source>
</evidence>
<dbReference type="EMBL" id="JABELX010000032">
    <property type="protein sequence ID" value="NNH75973.1"/>
    <property type="molecule type" value="Genomic_DNA"/>
</dbReference>
<dbReference type="RefSeq" id="WP_067529372.1">
    <property type="nucleotide sequence ID" value="NZ_JABELX010000032.1"/>
</dbReference>
<reference evidence="1 2" key="1">
    <citation type="submission" date="2020-05" db="EMBL/GenBank/DDBJ databases">
        <title>MicrobeNet Type strains.</title>
        <authorList>
            <person name="Nicholson A.C."/>
        </authorList>
    </citation>
    <scope>NUCLEOTIDE SEQUENCE [LARGE SCALE GENOMIC DNA]</scope>
    <source>
        <strain evidence="1 2">JCM 3224</strain>
    </source>
</reference>
<name>A0A849CAV4_9NOCA</name>
<organism evidence="1 2">
    <name type="scientific">Nocardia uniformis</name>
    <dbReference type="NCBI Taxonomy" id="53432"/>
    <lineage>
        <taxon>Bacteria</taxon>
        <taxon>Bacillati</taxon>
        <taxon>Actinomycetota</taxon>
        <taxon>Actinomycetes</taxon>
        <taxon>Mycobacteriales</taxon>
        <taxon>Nocardiaceae</taxon>
        <taxon>Nocardia</taxon>
    </lineage>
</organism>
<accession>A0A849CAV4</accession>
<dbReference type="AlphaFoldDB" id="A0A849CAV4"/>
<comment type="caution">
    <text evidence="1">The sequence shown here is derived from an EMBL/GenBank/DDBJ whole genome shotgun (WGS) entry which is preliminary data.</text>
</comment>
<keyword evidence="2" id="KW-1185">Reference proteome</keyword>
<dbReference type="Proteomes" id="UP000586827">
    <property type="component" value="Unassembled WGS sequence"/>
</dbReference>
<evidence type="ECO:0000313" key="2">
    <source>
        <dbReference type="Proteomes" id="UP000586827"/>
    </source>
</evidence>
<protein>
    <submittedName>
        <fullName evidence="1">Uncharacterized protein</fullName>
    </submittedName>
</protein>